<keyword evidence="1" id="KW-0862">Zinc</keyword>
<accession>A0AAV1JKT4</accession>
<dbReference type="Proteomes" id="UP001497472">
    <property type="component" value="Unassembled WGS sequence"/>
</dbReference>
<evidence type="ECO:0000256" key="1">
    <source>
        <dbReference type="PROSITE-ProRule" id="PRU00042"/>
    </source>
</evidence>
<evidence type="ECO:0000256" key="2">
    <source>
        <dbReference type="SAM" id="MobiDB-lite"/>
    </source>
</evidence>
<dbReference type="PROSITE" id="PS50157">
    <property type="entry name" value="ZINC_FINGER_C2H2_2"/>
    <property type="match status" value="1"/>
</dbReference>
<evidence type="ECO:0000313" key="4">
    <source>
        <dbReference type="EMBL" id="CAK1549013.1"/>
    </source>
</evidence>
<dbReference type="AlphaFoldDB" id="A0AAV1JKT4"/>
<comment type="caution">
    <text evidence="4">The sequence shown here is derived from an EMBL/GenBank/DDBJ whole genome shotgun (WGS) entry which is preliminary data.</text>
</comment>
<proteinExistence type="predicted"/>
<gene>
    <name evidence="4" type="ORF">LNINA_LOCUS8352</name>
</gene>
<evidence type="ECO:0000259" key="3">
    <source>
        <dbReference type="PROSITE" id="PS50157"/>
    </source>
</evidence>
<protein>
    <recommendedName>
        <fullName evidence="3">C2H2-type domain-containing protein</fullName>
    </recommendedName>
</protein>
<feature type="region of interest" description="Disordered" evidence="2">
    <location>
        <begin position="481"/>
        <end position="503"/>
    </location>
</feature>
<evidence type="ECO:0000313" key="5">
    <source>
        <dbReference type="Proteomes" id="UP001497472"/>
    </source>
</evidence>
<dbReference type="GO" id="GO:0008270">
    <property type="term" value="F:zinc ion binding"/>
    <property type="evidence" value="ECO:0007669"/>
    <property type="project" value="UniProtKB-KW"/>
</dbReference>
<sequence>MIPYENCELYLSFLIYLITKILSHIVANRRVMSKQQTLTSIQEKQSEDEVIKWVPKKKHEVLKAKYKCLKKLFQIYDASVIGILPETYAEPYSYPAETKTRRKRSRRTKTDACAGTTEISNGDVTVQSEDTIPTVIKELQQASVTLIKKDGFTQDCKENVSVQSEKESVIKFAPYDKERRPTRFQCFLQRIFGLKPEVPYNTRGYASDNDIVCFERRRRRGLRFRRRRTKKTRSEMMLRDMKSPAILSYVQSVQRNCLMESTPRQCPISGCRMMFYGIINYNDHLNLCHFPERQYFCHYCHEGFIKEADKIMHENEHLGIAKLNANVELSNNVCQSRKIASVTQTDPGLSIPEEKLKKIVSFFDKITNPDDLITEIKKNQYSESNLQTIQPTATCDSEGSKTETLTLEKKSGKSSLSDEFEVSQSLSFSTIRCQLCGEQFDNRRQLSLHINVEHRTHERFSKFHSCAGIINTKPKKAYQPSECSEYSKSDTTSSDSKVEESLNGGPSTNIVYYTSLESLSKKSVVNTLVQKVRSGFCYKWEPGTQIIRV</sequence>
<feature type="domain" description="C2H2-type" evidence="3">
    <location>
        <begin position="431"/>
        <end position="459"/>
    </location>
</feature>
<keyword evidence="1" id="KW-0863">Zinc-finger</keyword>
<keyword evidence="1" id="KW-0479">Metal-binding</keyword>
<reference evidence="4 5" key="1">
    <citation type="submission" date="2023-11" db="EMBL/GenBank/DDBJ databases">
        <authorList>
            <person name="Okamura Y."/>
        </authorList>
    </citation>
    <scope>NUCLEOTIDE SEQUENCE [LARGE SCALE GENOMIC DNA]</scope>
</reference>
<name>A0AAV1JKT4_9NEOP</name>
<dbReference type="PROSITE" id="PS00028">
    <property type="entry name" value="ZINC_FINGER_C2H2_1"/>
    <property type="match status" value="3"/>
</dbReference>
<dbReference type="SMART" id="SM00355">
    <property type="entry name" value="ZnF_C2H2"/>
    <property type="match status" value="3"/>
</dbReference>
<feature type="compositionally biased region" description="Low complexity" evidence="2">
    <location>
        <begin position="484"/>
        <end position="495"/>
    </location>
</feature>
<dbReference type="InterPro" id="IPR013087">
    <property type="entry name" value="Znf_C2H2_type"/>
</dbReference>
<keyword evidence="5" id="KW-1185">Reference proteome</keyword>
<dbReference type="EMBL" id="CAVLEF010000011">
    <property type="protein sequence ID" value="CAK1549013.1"/>
    <property type="molecule type" value="Genomic_DNA"/>
</dbReference>
<organism evidence="4 5">
    <name type="scientific">Leptosia nina</name>
    <dbReference type="NCBI Taxonomy" id="320188"/>
    <lineage>
        <taxon>Eukaryota</taxon>
        <taxon>Metazoa</taxon>
        <taxon>Ecdysozoa</taxon>
        <taxon>Arthropoda</taxon>
        <taxon>Hexapoda</taxon>
        <taxon>Insecta</taxon>
        <taxon>Pterygota</taxon>
        <taxon>Neoptera</taxon>
        <taxon>Endopterygota</taxon>
        <taxon>Lepidoptera</taxon>
        <taxon>Glossata</taxon>
        <taxon>Ditrysia</taxon>
        <taxon>Papilionoidea</taxon>
        <taxon>Pieridae</taxon>
        <taxon>Pierinae</taxon>
        <taxon>Leptosia</taxon>
    </lineage>
</organism>